<keyword evidence="2" id="KW-1185">Reference proteome</keyword>
<dbReference type="Proteomes" id="UP000784294">
    <property type="component" value="Unassembled WGS sequence"/>
</dbReference>
<accession>A0A448X6J1</accession>
<protein>
    <submittedName>
        <fullName evidence="1">Uncharacterized protein</fullName>
    </submittedName>
</protein>
<name>A0A448X6J1_9PLAT</name>
<proteinExistence type="predicted"/>
<dbReference type="EMBL" id="CAAALY010102272">
    <property type="protein sequence ID" value="VEL29344.1"/>
    <property type="molecule type" value="Genomic_DNA"/>
</dbReference>
<dbReference type="AlphaFoldDB" id="A0A448X6J1"/>
<gene>
    <name evidence="1" type="ORF">PXEA_LOCUS22784</name>
</gene>
<organism evidence="1 2">
    <name type="scientific">Protopolystoma xenopodis</name>
    <dbReference type="NCBI Taxonomy" id="117903"/>
    <lineage>
        <taxon>Eukaryota</taxon>
        <taxon>Metazoa</taxon>
        <taxon>Spiralia</taxon>
        <taxon>Lophotrochozoa</taxon>
        <taxon>Platyhelminthes</taxon>
        <taxon>Monogenea</taxon>
        <taxon>Polyopisthocotylea</taxon>
        <taxon>Polystomatidea</taxon>
        <taxon>Polystomatidae</taxon>
        <taxon>Protopolystoma</taxon>
    </lineage>
</organism>
<evidence type="ECO:0000313" key="2">
    <source>
        <dbReference type="Proteomes" id="UP000784294"/>
    </source>
</evidence>
<comment type="caution">
    <text evidence="1">The sequence shown here is derived from an EMBL/GenBank/DDBJ whole genome shotgun (WGS) entry which is preliminary data.</text>
</comment>
<sequence length="85" mass="9878">MCHDLVYHFQGFALSSFSWSPHIPPPDPRLASSCQFRLNCSTCVQRQSGVLLKPYDHRFNQPPVFIGLDHLCLQRELLPWLEQIN</sequence>
<reference evidence="1" key="1">
    <citation type="submission" date="2018-11" db="EMBL/GenBank/DDBJ databases">
        <authorList>
            <consortium name="Pathogen Informatics"/>
        </authorList>
    </citation>
    <scope>NUCLEOTIDE SEQUENCE</scope>
</reference>
<evidence type="ECO:0000313" key="1">
    <source>
        <dbReference type="EMBL" id="VEL29344.1"/>
    </source>
</evidence>